<feature type="compositionally biased region" description="Polar residues" evidence="2">
    <location>
        <begin position="385"/>
        <end position="395"/>
    </location>
</feature>
<feature type="region of interest" description="Disordered" evidence="2">
    <location>
        <begin position="343"/>
        <end position="403"/>
    </location>
</feature>
<sequence length="403" mass="46122">MSKASISIRTQDSVSSKRSPNERPKGPLVIDKGEVINKKWIYEKKLGEGGFGAAYLVTGIVKPGKYAMKVNLKADKESDRIMSIEVTVLRTLSSNKKYFPQYLESGYVKGYKYVVMELLGPSLSDLQEKQSSEKFSMSTVVRIGIQLFESIEAMHACCILHRDLKPGNYAIGVINRQCVYIFDFGLVRQMVDHDKKTDKFRLRAERTKPPFRGTYHYCSPQQHENGDSCRRDDLWSIMYSLIEFRTRILPWEYVKEKRKIGEMKKNTPLHILLQGCPVMFAQFIAYLQVLEFKHKPKYSYFVDGLKRLMKARGYGMNDPYDWEMSETEEQTIEKPKVEVRDKRVSHGAVIDGSNRSANATKMSFGDSSSSGSDQDNNSKSNNSNTEQAGTLNSKNLFFENFGK</sequence>
<dbReference type="Proteomes" id="UP000614601">
    <property type="component" value="Unassembled WGS sequence"/>
</dbReference>
<dbReference type="SMART" id="SM00220">
    <property type="entry name" value="S_TKc"/>
    <property type="match status" value="1"/>
</dbReference>
<feature type="domain" description="Protein kinase" evidence="3">
    <location>
        <begin position="40"/>
        <end position="308"/>
    </location>
</feature>
<evidence type="ECO:0000256" key="2">
    <source>
        <dbReference type="SAM" id="MobiDB-lite"/>
    </source>
</evidence>
<reference evidence="4" key="1">
    <citation type="submission" date="2020-09" db="EMBL/GenBank/DDBJ databases">
        <authorList>
            <person name="Kikuchi T."/>
        </authorList>
    </citation>
    <scope>NUCLEOTIDE SEQUENCE</scope>
    <source>
        <strain evidence="4">SH1</strain>
    </source>
</reference>
<dbReference type="InterPro" id="IPR017441">
    <property type="entry name" value="Protein_kinase_ATP_BS"/>
</dbReference>
<dbReference type="EMBL" id="CAJFCW020000001">
    <property type="protein sequence ID" value="CAG9086404.1"/>
    <property type="molecule type" value="Genomic_DNA"/>
</dbReference>
<proteinExistence type="predicted"/>
<keyword evidence="5" id="KW-1185">Reference proteome</keyword>
<feature type="region of interest" description="Disordered" evidence="2">
    <location>
        <begin position="1"/>
        <end position="28"/>
    </location>
</feature>
<dbReference type="GO" id="GO:0005524">
    <property type="term" value="F:ATP binding"/>
    <property type="evidence" value="ECO:0007669"/>
    <property type="project" value="UniProtKB-UniRule"/>
</dbReference>
<feature type="compositionally biased region" description="Polar residues" evidence="2">
    <location>
        <begin position="1"/>
        <end position="18"/>
    </location>
</feature>
<feature type="binding site" evidence="1">
    <location>
        <position position="69"/>
    </location>
    <ligand>
        <name>ATP</name>
        <dbReference type="ChEBI" id="CHEBI:30616"/>
    </ligand>
</feature>
<organism evidence="4 5">
    <name type="scientific">Bursaphelenchus okinawaensis</name>
    <dbReference type="NCBI Taxonomy" id="465554"/>
    <lineage>
        <taxon>Eukaryota</taxon>
        <taxon>Metazoa</taxon>
        <taxon>Ecdysozoa</taxon>
        <taxon>Nematoda</taxon>
        <taxon>Chromadorea</taxon>
        <taxon>Rhabditida</taxon>
        <taxon>Tylenchina</taxon>
        <taxon>Tylenchomorpha</taxon>
        <taxon>Aphelenchoidea</taxon>
        <taxon>Aphelenchoididae</taxon>
        <taxon>Bursaphelenchus</taxon>
    </lineage>
</organism>
<feature type="compositionally biased region" description="Basic and acidic residues" evidence="2">
    <location>
        <begin position="19"/>
        <end position="28"/>
    </location>
</feature>
<feature type="compositionally biased region" description="Low complexity" evidence="2">
    <location>
        <begin position="363"/>
        <end position="384"/>
    </location>
</feature>
<gene>
    <name evidence="4" type="ORF">BOKJ2_LOCUS2314</name>
</gene>
<name>A0A811JWM0_9BILA</name>
<evidence type="ECO:0000259" key="3">
    <source>
        <dbReference type="PROSITE" id="PS50011"/>
    </source>
</evidence>
<dbReference type="OrthoDB" id="5979581at2759"/>
<dbReference type="GO" id="GO:0004672">
    <property type="term" value="F:protein kinase activity"/>
    <property type="evidence" value="ECO:0007669"/>
    <property type="project" value="InterPro"/>
</dbReference>
<dbReference type="Proteomes" id="UP000783686">
    <property type="component" value="Unassembled WGS sequence"/>
</dbReference>
<dbReference type="EMBL" id="CAJFDH010000001">
    <property type="protein sequence ID" value="CAD5207671.1"/>
    <property type="molecule type" value="Genomic_DNA"/>
</dbReference>
<dbReference type="InterPro" id="IPR011009">
    <property type="entry name" value="Kinase-like_dom_sf"/>
</dbReference>
<dbReference type="SUPFAM" id="SSF56112">
    <property type="entry name" value="Protein kinase-like (PK-like)"/>
    <property type="match status" value="1"/>
</dbReference>
<comment type="caution">
    <text evidence="4">The sequence shown here is derived from an EMBL/GenBank/DDBJ whole genome shotgun (WGS) entry which is preliminary data.</text>
</comment>
<accession>A0A811JWM0</accession>
<dbReference type="Pfam" id="PF00069">
    <property type="entry name" value="Pkinase"/>
    <property type="match status" value="1"/>
</dbReference>
<evidence type="ECO:0000313" key="5">
    <source>
        <dbReference type="Proteomes" id="UP000614601"/>
    </source>
</evidence>
<dbReference type="PROSITE" id="PS50011">
    <property type="entry name" value="PROTEIN_KINASE_DOM"/>
    <property type="match status" value="1"/>
</dbReference>
<keyword evidence="1" id="KW-0067">ATP-binding</keyword>
<dbReference type="PROSITE" id="PS00107">
    <property type="entry name" value="PROTEIN_KINASE_ATP"/>
    <property type="match status" value="1"/>
</dbReference>
<protein>
    <recommendedName>
        <fullName evidence="3">Protein kinase domain-containing protein</fullName>
    </recommendedName>
</protein>
<keyword evidence="1" id="KW-0547">Nucleotide-binding</keyword>
<evidence type="ECO:0000313" key="4">
    <source>
        <dbReference type="EMBL" id="CAD5207671.1"/>
    </source>
</evidence>
<evidence type="ECO:0000256" key="1">
    <source>
        <dbReference type="PROSITE-ProRule" id="PRU10141"/>
    </source>
</evidence>
<dbReference type="InterPro" id="IPR050235">
    <property type="entry name" value="CK1_Ser-Thr_kinase"/>
</dbReference>
<dbReference type="Gene3D" id="1.10.510.10">
    <property type="entry name" value="Transferase(Phosphotransferase) domain 1"/>
    <property type="match status" value="1"/>
</dbReference>
<dbReference type="InterPro" id="IPR000719">
    <property type="entry name" value="Prot_kinase_dom"/>
</dbReference>
<dbReference type="AlphaFoldDB" id="A0A811JWM0"/>
<dbReference type="PANTHER" id="PTHR11909">
    <property type="entry name" value="CASEIN KINASE-RELATED"/>
    <property type="match status" value="1"/>
</dbReference>